<gene>
    <name evidence="1" type="ORF">DC077_00225</name>
</gene>
<protein>
    <submittedName>
        <fullName evidence="1">Uncharacterized protein</fullName>
    </submittedName>
</protein>
<reference evidence="2" key="1">
    <citation type="submission" date="2018-05" db="EMBL/GenBank/DDBJ databases">
        <title>Ignatzschineria dubaiensis sp. nov., isolated from necrotic foot tissues of dromedaries (Camelus dromedarius) and associated maggots in Dubai, United Arab Emirates.</title>
        <authorList>
            <person name="Tsang C.C."/>
            <person name="Tang J.Y.M."/>
            <person name="Fong J.Y.H."/>
            <person name="Kinne J."/>
            <person name="Lee H.H."/>
            <person name="Joseph M."/>
            <person name="Jose S."/>
            <person name="Schuster R.K."/>
            <person name="Tang Y."/>
            <person name="Sivakumar S."/>
            <person name="Chen J.H.K."/>
            <person name="Teng J.L.L."/>
            <person name="Lau S.K.P."/>
            <person name="Wernery U."/>
            <person name="Woo P.C.Y."/>
        </authorList>
    </citation>
    <scope>NUCLEOTIDE SEQUENCE [LARGE SCALE GENOMIC DNA]</scope>
    <source>
        <strain evidence="2">UAE-HKU57</strain>
    </source>
</reference>
<evidence type="ECO:0000313" key="2">
    <source>
        <dbReference type="Proteomes" id="UP000245059"/>
    </source>
</evidence>
<name>A0A2U2ASN5_9GAMM</name>
<evidence type="ECO:0000313" key="1">
    <source>
        <dbReference type="EMBL" id="PWD87749.1"/>
    </source>
</evidence>
<dbReference type="RefSeq" id="WP_109217722.1">
    <property type="nucleotide sequence ID" value="NZ_QEWT01000003.1"/>
</dbReference>
<comment type="caution">
    <text evidence="1">The sequence shown here is derived from an EMBL/GenBank/DDBJ whole genome shotgun (WGS) entry which is preliminary data.</text>
</comment>
<proteinExistence type="predicted"/>
<accession>A0A2U2ASN5</accession>
<sequence>MNLASFLTGKNQQYLNELERKIPTGNAVLFTGAGFSKTAKNIEGSNLMVAKTLANHIASILNYSDESDPDSVNDLSYMSDLLIDTPDKIPTFIEKMNHLFCVTETSIYQNNICQLPWKRFYTTNYDDSIQQACKNSNKKVYTLKKSNKYNGYPEPYVMHINGHIDDLNEDTIRSDFKLTATSYISIDNFIHTPWGALFSRDIQYAQAFVFVGYSLYDFEIEKVLVENNQNSKERIYFITKPDITNRDRRRLEKYGKVIDIGIEGFSSWIEQKVDHLEKEDLADEIKCLDLYTLKNNDKYSINDSDILNFLMYGTVTQEYLEYALRNNSSRKALIYRDELDFMIDKIRNGHNIVITSELGNGKSICLESLAILITRDLGSSVYFLPENLTEFDDPYSDLDLLKKSDKTIYLFIENCGQHGEIIKYIQTKDIKNIKIVTTIRTALYEKNSHYVENFIDVNLDLLSDNENKQMIELIDYIGYWADLIRKPTYSNKLLFIKDKNNSMISSVLLSLLKSQNIKDKIQEIVSQLFEITEFKDIVFSICLLSLLGRPSDEYIISKMINNQIIYGSKLKYDDKFKQLFKFDPIRRTYSAHSSVFSQVFISNYYDPGYIIQKLIYIVKNLDVYENSDKNIVDIKTQILRFSFIERVIPERNKKSNLNRYYDLLKQEISWIKYDPHYWLQYAMAQITLNDYRKAQTYLSHAYKLAENKIEYKTHYIDTQQARLYLKKSLEEIDSFNWFSKGHLLLMKVPNDISRYKQQNVYEEFYNNKYKTLSKGNKVQFEYSCKEALKDIEEFKKDGNWNPHADKIITILKKIISSIEFNRV</sequence>
<organism evidence="1 2">
    <name type="scientific">Ignatzschineria cameli</name>
    <dbReference type="NCBI Taxonomy" id="2182793"/>
    <lineage>
        <taxon>Bacteria</taxon>
        <taxon>Pseudomonadati</taxon>
        <taxon>Pseudomonadota</taxon>
        <taxon>Gammaproteobacteria</taxon>
        <taxon>Cardiobacteriales</taxon>
        <taxon>Ignatzschineriaceae</taxon>
        <taxon>Ignatzschineria</taxon>
    </lineage>
</organism>
<dbReference type="EMBL" id="QEWW01000001">
    <property type="protein sequence ID" value="PWD87749.1"/>
    <property type="molecule type" value="Genomic_DNA"/>
</dbReference>
<dbReference type="AlphaFoldDB" id="A0A2U2ASN5"/>
<dbReference type="Proteomes" id="UP000245059">
    <property type="component" value="Unassembled WGS sequence"/>
</dbReference>
<dbReference type="Pfam" id="PF13289">
    <property type="entry name" value="SIR2_2"/>
    <property type="match status" value="1"/>
</dbReference>